<dbReference type="PANTHER" id="PTHR37953">
    <property type="entry name" value="UPF0127 PROTEIN MJ1496"/>
    <property type="match status" value="1"/>
</dbReference>
<sequence length="163" mass="18489">MIRKSTFYSIFLAASVLLSCKDNKETVQQDIAEPITFTKEAEAYLTKETGDTIKHLQLEIADDDYQRETGLMYRTTMEDSQGMLFIFENEAPRGFYMKNTNIPLDLIFLGANNKIVSIQKNAKPKSLETIPSEKPAQYVLEINAGLSDKWKLAVGDSLILNRK</sequence>
<gene>
    <name evidence="1" type="ORF">JRG66_10295</name>
</gene>
<proteinExistence type="predicted"/>
<dbReference type="PROSITE" id="PS51257">
    <property type="entry name" value="PROKAR_LIPOPROTEIN"/>
    <property type="match status" value="1"/>
</dbReference>
<evidence type="ECO:0000313" key="1">
    <source>
        <dbReference type="EMBL" id="UZH54377.1"/>
    </source>
</evidence>
<dbReference type="Pfam" id="PF02643">
    <property type="entry name" value="DUF192"/>
    <property type="match status" value="1"/>
</dbReference>
<evidence type="ECO:0000313" key="2">
    <source>
        <dbReference type="Proteomes" id="UP001163981"/>
    </source>
</evidence>
<dbReference type="InterPro" id="IPR038695">
    <property type="entry name" value="Saro_0823-like_sf"/>
</dbReference>
<accession>A0ABY6NNB5</accession>
<organism evidence="1 2">
    <name type="scientific">Salinimicrobium tongyeongense</name>
    <dbReference type="NCBI Taxonomy" id="2809707"/>
    <lineage>
        <taxon>Bacteria</taxon>
        <taxon>Pseudomonadati</taxon>
        <taxon>Bacteroidota</taxon>
        <taxon>Flavobacteriia</taxon>
        <taxon>Flavobacteriales</taxon>
        <taxon>Flavobacteriaceae</taxon>
        <taxon>Salinimicrobium</taxon>
    </lineage>
</organism>
<dbReference type="InterPro" id="IPR003795">
    <property type="entry name" value="DUF192"/>
</dbReference>
<dbReference type="EMBL" id="CP069620">
    <property type="protein sequence ID" value="UZH54377.1"/>
    <property type="molecule type" value="Genomic_DNA"/>
</dbReference>
<dbReference type="RefSeq" id="WP_265162692.1">
    <property type="nucleotide sequence ID" value="NZ_CP069620.1"/>
</dbReference>
<reference evidence="1" key="1">
    <citation type="submission" date="2021-02" db="EMBL/GenBank/DDBJ databases">
        <title>Salinimicrobium sp. nov. isolated from seawater in Tongyeong, Republic of Korea.</title>
        <authorList>
            <person name="Lee S.-J."/>
        </authorList>
    </citation>
    <scope>NUCLEOTIDE SEQUENCE</scope>
    <source>
        <strain evidence="1">HN-2-9-2</strain>
    </source>
</reference>
<keyword evidence="2" id="KW-1185">Reference proteome</keyword>
<name>A0ABY6NNB5_9FLAO</name>
<dbReference type="PANTHER" id="PTHR37953:SF1">
    <property type="entry name" value="UPF0127 PROTEIN MJ1496"/>
    <property type="match status" value="1"/>
</dbReference>
<dbReference type="Proteomes" id="UP001163981">
    <property type="component" value="Chromosome"/>
</dbReference>
<protein>
    <submittedName>
        <fullName evidence="1">DUF192 domain-containing protein</fullName>
    </submittedName>
</protein>
<dbReference type="Gene3D" id="2.60.120.1140">
    <property type="entry name" value="Protein of unknown function DUF192"/>
    <property type="match status" value="1"/>
</dbReference>